<evidence type="ECO:0000256" key="1">
    <source>
        <dbReference type="SAM" id="Phobius"/>
    </source>
</evidence>
<keyword evidence="1" id="KW-0472">Membrane</keyword>
<dbReference type="EMBL" id="JAAIIH010000001">
    <property type="protein sequence ID" value="NMM99919.1"/>
    <property type="molecule type" value="Genomic_DNA"/>
</dbReference>
<protein>
    <submittedName>
        <fullName evidence="2">Uncharacterized protein</fullName>
    </submittedName>
</protein>
<reference evidence="2 3" key="1">
    <citation type="submission" date="2020-02" db="EMBL/GenBank/DDBJ databases">
        <title>Characterization of phylogenetic diversity of novel bifidobacterial species isolated in Czech ZOOs.</title>
        <authorList>
            <person name="Lugli G.A."/>
            <person name="Vera N.B."/>
            <person name="Ventura M."/>
        </authorList>
    </citation>
    <scope>NUCLEOTIDE SEQUENCE [LARGE SCALE GENOMIC DNA]</scope>
    <source>
        <strain evidence="2 3">DSM 109958</strain>
    </source>
</reference>
<feature type="transmembrane region" description="Helical" evidence="1">
    <location>
        <begin position="349"/>
        <end position="368"/>
    </location>
</feature>
<feature type="transmembrane region" description="Helical" evidence="1">
    <location>
        <begin position="222"/>
        <end position="241"/>
    </location>
</feature>
<sequence>MTRTDHRYARRGNASRSNAARSAAWRVFGMEMRKIWRPLPVLAALIVLLVGSFFIVNFTYLNNGGADVVAESAEFGPVYDARARERIRSEIDKAKQAFAADMAADPQAREQGVTDYDTYQAWSERMTAGKDAPAIDAYRLASYQRINALELIQSQADIGADELRARLLDQACYTLHEAWDGYPCGALPATVSARIDALTAQYDSRSMLQYNVNLTLQDSGKWMLMTATLCAMILTSFPLTRDRQLHVTALQWSSRTGRRIRSLQMCAIGCSAALAGLFVGGLWAVWLGVRMRPILGFGIDSALYRDIAWFDGTVLQWLAAYALTAGLAAAAFALLSAGIVGAQSNGIRMLLIVIPIAVASACCVNFVIGKYLYYLGNPLNRVLAVPGVEAIALTAMLMLAVGLWLFIVRRLRRRELTD</sequence>
<feature type="transmembrane region" description="Helical" evidence="1">
    <location>
        <begin position="262"/>
        <end position="286"/>
    </location>
</feature>
<feature type="transmembrane region" description="Helical" evidence="1">
    <location>
        <begin position="318"/>
        <end position="342"/>
    </location>
</feature>
<keyword evidence="1" id="KW-1133">Transmembrane helix</keyword>
<dbReference type="Proteomes" id="UP000588277">
    <property type="component" value="Unassembled WGS sequence"/>
</dbReference>
<organism evidence="2 3">
    <name type="scientific">Bifidobacterium moraviense</name>
    <dbReference type="NCBI Taxonomy" id="2675323"/>
    <lineage>
        <taxon>Bacteria</taxon>
        <taxon>Bacillati</taxon>
        <taxon>Actinomycetota</taxon>
        <taxon>Actinomycetes</taxon>
        <taxon>Bifidobacteriales</taxon>
        <taxon>Bifidobacteriaceae</taxon>
        <taxon>Bifidobacterium</taxon>
    </lineage>
</organism>
<accession>A0A7Y0HZ79</accession>
<name>A0A7Y0HZ79_9BIFI</name>
<gene>
    <name evidence="2" type="ORF">G1C96_0497</name>
</gene>
<comment type="caution">
    <text evidence="2">The sequence shown here is derived from an EMBL/GenBank/DDBJ whole genome shotgun (WGS) entry which is preliminary data.</text>
</comment>
<keyword evidence="1" id="KW-0812">Transmembrane</keyword>
<evidence type="ECO:0000313" key="3">
    <source>
        <dbReference type="Proteomes" id="UP000588277"/>
    </source>
</evidence>
<proteinExistence type="predicted"/>
<keyword evidence="3" id="KW-1185">Reference proteome</keyword>
<feature type="transmembrane region" description="Helical" evidence="1">
    <location>
        <begin position="39"/>
        <end position="60"/>
    </location>
</feature>
<feature type="transmembrane region" description="Helical" evidence="1">
    <location>
        <begin position="388"/>
        <end position="408"/>
    </location>
</feature>
<evidence type="ECO:0000313" key="2">
    <source>
        <dbReference type="EMBL" id="NMM99919.1"/>
    </source>
</evidence>
<dbReference type="AlphaFoldDB" id="A0A7Y0HZ79"/>